<proteinExistence type="predicted"/>
<organism evidence="1 2">
    <name type="scientific">Gilliamella intestini</name>
    <dbReference type="NCBI Taxonomy" id="1798183"/>
    <lineage>
        <taxon>Bacteria</taxon>
        <taxon>Pseudomonadati</taxon>
        <taxon>Pseudomonadota</taxon>
        <taxon>Gammaproteobacteria</taxon>
        <taxon>Orbales</taxon>
        <taxon>Orbaceae</taxon>
        <taxon>Gilliamella</taxon>
    </lineage>
</organism>
<reference evidence="2" key="1">
    <citation type="submission" date="2016-08" db="EMBL/GenBank/DDBJ databases">
        <authorList>
            <person name="Varghese N."/>
            <person name="Submissions Spin"/>
        </authorList>
    </citation>
    <scope>NUCLEOTIDE SEQUENCE [LARGE SCALE GENOMIC DNA]</scope>
    <source>
        <strain evidence="2">R-53144</strain>
    </source>
</reference>
<gene>
    <name evidence="1" type="ORF">GA0061080_102640</name>
</gene>
<evidence type="ECO:0000313" key="1">
    <source>
        <dbReference type="EMBL" id="SCC11745.1"/>
    </source>
</evidence>
<sequence>MDDKNVCTQLTADEHEEIDCQLLQLKGVVGLILTVTKPDGDYANNQINSSAWLVADVIENIRSKLEKLSKPVGWE</sequence>
<evidence type="ECO:0000313" key="2">
    <source>
        <dbReference type="Proteomes" id="UP000199698"/>
    </source>
</evidence>
<dbReference type="RefSeq" id="WP_065590907.1">
    <property type="nucleotide sequence ID" value="NZ_FMBA01000026.1"/>
</dbReference>
<keyword evidence="2" id="KW-1185">Reference proteome</keyword>
<dbReference type="AlphaFoldDB" id="A0A1C4BY32"/>
<dbReference type="EMBL" id="FMBA01000026">
    <property type="protein sequence ID" value="SCC11745.1"/>
    <property type="molecule type" value="Genomic_DNA"/>
</dbReference>
<dbReference type="STRING" id="1798183.GA0061080_102640"/>
<dbReference type="Proteomes" id="UP000199698">
    <property type="component" value="Unassembled WGS sequence"/>
</dbReference>
<protein>
    <submittedName>
        <fullName evidence="1">Uncharacterized protein</fullName>
    </submittedName>
</protein>
<name>A0A1C4BY32_9GAMM</name>
<accession>A0A1C4BY32</accession>
<dbReference type="OrthoDB" id="7064680at2"/>